<dbReference type="PANTHER" id="PTHR34108">
    <property type="entry name" value="SEPTUM SITE-DETERMINING PROTEIN MINC"/>
    <property type="match status" value="1"/>
</dbReference>
<dbReference type="PANTHER" id="PTHR34108:SF1">
    <property type="entry name" value="SEPTUM SITE-DETERMINING PROTEIN MINC"/>
    <property type="match status" value="1"/>
</dbReference>
<dbReference type="GO" id="GO:1901891">
    <property type="term" value="P:regulation of cell septum assembly"/>
    <property type="evidence" value="ECO:0007669"/>
    <property type="project" value="InterPro"/>
</dbReference>
<evidence type="ECO:0000256" key="2">
    <source>
        <dbReference type="ARBA" id="ARBA00022618"/>
    </source>
</evidence>
<reference evidence="9 10" key="1">
    <citation type="submission" date="2015-01" db="EMBL/GenBank/DDBJ databases">
        <title>Draft Genome Sequences of Four Bacillus thermoamylovorans Strains, Isolated From Food Products.</title>
        <authorList>
            <person name="Krawcyk A.O."/>
            <person name="Berendsen E.M."/>
            <person name="Eijlander R.T."/>
            <person name="de Jong A."/>
            <person name="Wells-Bennik M."/>
            <person name="Kuipers O.P."/>
        </authorList>
    </citation>
    <scope>NUCLEOTIDE SEQUENCE [LARGE SCALE GENOMIC DNA]</scope>
    <source>
        <strain evidence="9 10">B4167</strain>
    </source>
</reference>
<dbReference type="HAMAP" id="MF_00267">
    <property type="entry name" value="MinC"/>
    <property type="match status" value="1"/>
</dbReference>
<proteinExistence type="inferred from homology"/>
<comment type="subunit">
    <text evidence="5 6">Interacts with MinD and FtsZ.</text>
</comment>
<feature type="domain" description="Septum site-determining protein MinC N-terminal" evidence="8">
    <location>
        <begin position="48"/>
        <end position="125"/>
    </location>
</feature>
<dbReference type="InterPro" id="IPR036145">
    <property type="entry name" value="MinC_C_sf"/>
</dbReference>
<dbReference type="Proteomes" id="UP000032076">
    <property type="component" value="Unassembled WGS sequence"/>
</dbReference>
<comment type="function">
    <text evidence="6">Cell division inhibitor that blocks the formation of polar Z ring septums. Rapidly oscillates between the poles of the cell to destabilize FtsZ filaments that have formed before they mature into polar Z rings. Prevents FtsZ polymerization.</text>
</comment>
<name>A0A0D0FYS8_9BACI</name>
<evidence type="ECO:0000313" key="10">
    <source>
        <dbReference type="Proteomes" id="UP000032076"/>
    </source>
</evidence>
<keyword evidence="3 6" id="KW-0717">Septation</keyword>
<comment type="caution">
    <text evidence="9">The sequence shown here is derived from an EMBL/GenBank/DDBJ whole genome shotgun (WGS) entry which is preliminary data.</text>
</comment>
<dbReference type="GO" id="GO:0000902">
    <property type="term" value="P:cell morphogenesis"/>
    <property type="evidence" value="ECO:0007669"/>
    <property type="project" value="InterPro"/>
</dbReference>
<dbReference type="AlphaFoldDB" id="A0A0D0FYS8"/>
<organism evidence="9 10">
    <name type="scientific">Caldibacillus thermoamylovorans</name>
    <dbReference type="NCBI Taxonomy" id="35841"/>
    <lineage>
        <taxon>Bacteria</taxon>
        <taxon>Bacillati</taxon>
        <taxon>Bacillota</taxon>
        <taxon>Bacilli</taxon>
        <taxon>Bacillales</taxon>
        <taxon>Bacillaceae</taxon>
        <taxon>Caldibacillus</taxon>
    </lineage>
</organism>
<evidence type="ECO:0000256" key="4">
    <source>
        <dbReference type="ARBA" id="ARBA00023306"/>
    </source>
</evidence>
<sequence length="267" mass="30319">MLIDLYKEFIFYKICFSDFYRKNKGNCLTFVELYFIEVKSCMMKTQNVTIKGTKDGLLLRLDDTCSFFDLLKEVEEKLFPHSQLMDDSHEVSVRIHTGNRLLTKEQEQQLRELISPEKNLIIASIESNVILKEELNRIKTEKGFTVVTKIVRSGQILEITGDLLLIGDVNPGGKVMASGNIFILGRLKGMAHAGMNGNEEAVICAATMTPTQLRIADYFGQSLDRNKINDESECAYLNQEKQLVIDRLSVLNKIRPNINRFVEGGLS</sequence>
<evidence type="ECO:0000259" key="7">
    <source>
        <dbReference type="Pfam" id="PF03775"/>
    </source>
</evidence>
<dbReference type="InterPro" id="IPR005526">
    <property type="entry name" value="Septum_form_inhib_MinC_C"/>
</dbReference>
<comment type="similarity">
    <text evidence="1 6">Belongs to the MinC family.</text>
</comment>
<evidence type="ECO:0000256" key="5">
    <source>
        <dbReference type="ARBA" id="ARBA00046874"/>
    </source>
</evidence>
<dbReference type="InterPro" id="IPR055219">
    <property type="entry name" value="MinC_N_1"/>
</dbReference>
<keyword evidence="2 6" id="KW-0132">Cell division</keyword>
<dbReference type="Pfam" id="PF22642">
    <property type="entry name" value="MinC_N_1"/>
    <property type="match status" value="1"/>
</dbReference>
<dbReference type="NCBIfam" id="TIGR01222">
    <property type="entry name" value="minC"/>
    <property type="match status" value="1"/>
</dbReference>
<dbReference type="InterPro" id="IPR013033">
    <property type="entry name" value="MinC"/>
</dbReference>
<accession>A0A0D0FYS8</accession>
<dbReference type="Pfam" id="PF03775">
    <property type="entry name" value="MinC_C"/>
    <property type="match status" value="1"/>
</dbReference>
<protein>
    <recommendedName>
        <fullName evidence="6">Probable septum site-determining protein MinC</fullName>
    </recommendedName>
</protein>
<keyword evidence="4 6" id="KW-0131">Cell cycle</keyword>
<feature type="domain" description="Septum formation inhibitor MinC C-terminal" evidence="7">
    <location>
        <begin position="146"/>
        <end position="245"/>
    </location>
</feature>
<evidence type="ECO:0000256" key="6">
    <source>
        <dbReference type="HAMAP-Rule" id="MF_00267"/>
    </source>
</evidence>
<dbReference type="EMBL" id="JXLU01000147">
    <property type="protein sequence ID" value="KIO70177.1"/>
    <property type="molecule type" value="Genomic_DNA"/>
</dbReference>
<evidence type="ECO:0000259" key="8">
    <source>
        <dbReference type="Pfam" id="PF22642"/>
    </source>
</evidence>
<gene>
    <name evidence="6" type="primary">minC</name>
    <name evidence="9" type="ORF">B4167_0869</name>
</gene>
<evidence type="ECO:0000313" key="9">
    <source>
        <dbReference type="EMBL" id="KIO70177.1"/>
    </source>
</evidence>
<dbReference type="SUPFAM" id="SSF63848">
    <property type="entry name" value="Cell-division inhibitor MinC, C-terminal domain"/>
    <property type="match status" value="1"/>
</dbReference>
<dbReference type="Gene3D" id="2.160.20.70">
    <property type="match status" value="1"/>
</dbReference>
<evidence type="ECO:0000256" key="1">
    <source>
        <dbReference type="ARBA" id="ARBA00006291"/>
    </source>
</evidence>
<dbReference type="GO" id="GO:0000917">
    <property type="term" value="P:division septum assembly"/>
    <property type="evidence" value="ECO:0007669"/>
    <property type="project" value="UniProtKB-KW"/>
</dbReference>
<evidence type="ECO:0000256" key="3">
    <source>
        <dbReference type="ARBA" id="ARBA00023210"/>
    </source>
</evidence>
<dbReference type="InterPro" id="IPR016098">
    <property type="entry name" value="CAP/MinC_C"/>
</dbReference>
<dbReference type="Gene3D" id="3.30.160.540">
    <property type="match status" value="1"/>
</dbReference>